<comment type="similarity">
    <text evidence="2">Belongs to the resistance-nodulation-cell division (RND) (TC 2.A.6) family.</text>
</comment>
<feature type="transmembrane region" description="Helical" evidence="10">
    <location>
        <begin position="535"/>
        <end position="555"/>
    </location>
</feature>
<name>A0A250INK6_9BACT</name>
<dbReference type="SUPFAM" id="SSF82693">
    <property type="entry name" value="Multidrug efflux transporter AcrB pore domain, PN1, PN2, PC1 and PC2 subdomains"/>
    <property type="match status" value="4"/>
</dbReference>
<dbReference type="Gene3D" id="3.30.70.1430">
    <property type="entry name" value="Multidrug efflux transporter AcrB pore domain"/>
    <property type="match status" value="2"/>
</dbReference>
<gene>
    <name evidence="11" type="ORF">MEBOL_006817</name>
</gene>
<dbReference type="EMBL" id="CP022163">
    <property type="protein sequence ID" value="ATB33325.1"/>
    <property type="molecule type" value="Genomic_DNA"/>
</dbReference>
<dbReference type="Gene3D" id="3.30.70.1320">
    <property type="entry name" value="Multidrug efflux transporter AcrB pore domain like"/>
    <property type="match status" value="1"/>
</dbReference>
<proteinExistence type="inferred from homology"/>
<dbReference type="GO" id="GO:0015562">
    <property type="term" value="F:efflux transmembrane transporter activity"/>
    <property type="evidence" value="ECO:0007669"/>
    <property type="project" value="InterPro"/>
</dbReference>
<dbReference type="PRINTS" id="PR00702">
    <property type="entry name" value="ACRIFLAVINRP"/>
</dbReference>
<dbReference type="OrthoDB" id="9759330at2"/>
<evidence type="ECO:0000256" key="9">
    <source>
        <dbReference type="SAM" id="MobiDB-lite"/>
    </source>
</evidence>
<evidence type="ECO:0000313" key="12">
    <source>
        <dbReference type="Proteomes" id="UP000217289"/>
    </source>
</evidence>
<evidence type="ECO:0000256" key="5">
    <source>
        <dbReference type="ARBA" id="ARBA00022519"/>
    </source>
</evidence>
<dbReference type="Pfam" id="PF00873">
    <property type="entry name" value="ACR_tran"/>
    <property type="match status" value="1"/>
</dbReference>
<dbReference type="Proteomes" id="UP000217289">
    <property type="component" value="Chromosome"/>
</dbReference>
<feature type="transmembrane region" description="Helical" evidence="10">
    <location>
        <begin position="471"/>
        <end position="498"/>
    </location>
</feature>
<feature type="transmembrane region" description="Helical" evidence="10">
    <location>
        <begin position="924"/>
        <end position="944"/>
    </location>
</feature>
<dbReference type="InterPro" id="IPR004764">
    <property type="entry name" value="MdtF-like"/>
</dbReference>
<feature type="transmembrane region" description="Helical" evidence="10">
    <location>
        <begin position="341"/>
        <end position="360"/>
    </location>
</feature>
<dbReference type="NCBIfam" id="TIGR00915">
    <property type="entry name" value="2A0602"/>
    <property type="match status" value="1"/>
</dbReference>
<keyword evidence="6 10" id="KW-0812">Transmembrane</keyword>
<dbReference type="PANTHER" id="PTHR32063">
    <property type="match status" value="1"/>
</dbReference>
<feature type="transmembrane region" description="Helical" evidence="10">
    <location>
        <begin position="997"/>
        <end position="1022"/>
    </location>
</feature>
<keyword evidence="8 10" id="KW-0472">Membrane</keyword>
<organism evidence="11 12">
    <name type="scientific">Melittangium boletus DSM 14713</name>
    <dbReference type="NCBI Taxonomy" id="1294270"/>
    <lineage>
        <taxon>Bacteria</taxon>
        <taxon>Pseudomonadati</taxon>
        <taxon>Myxococcota</taxon>
        <taxon>Myxococcia</taxon>
        <taxon>Myxococcales</taxon>
        <taxon>Cystobacterineae</taxon>
        <taxon>Archangiaceae</taxon>
        <taxon>Melittangium</taxon>
    </lineage>
</organism>
<keyword evidence="3" id="KW-0813">Transport</keyword>
<feature type="region of interest" description="Disordered" evidence="9">
    <location>
        <begin position="1030"/>
        <end position="1049"/>
    </location>
</feature>
<dbReference type="NCBIfam" id="NF000282">
    <property type="entry name" value="RND_permease_1"/>
    <property type="match status" value="1"/>
</dbReference>
<evidence type="ECO:0000256" key="7">
    <source>
        <dbReference type="ARBA" id="ARBA00022989"/>
    </source>
</evidence>
<keyword evidence="4" id="KW-1003">Cell membrane</keyword>
<keyword evidence="12" id="KW-1185">Reference proteome</keyword>
<evidence type="ECO:0000256" key="3">
    <source>
        <dbReference type="ARBA" id="ARBA00022448"/>
    </source>
</evidence>
<dbReference type="GO" id="GO:0005886">
    <property type="term" value="C:plasma membrane"/>
    <property type="evidence" value="ECO:0007669"/>
    <property type="project" value="UniProtKB-SubCell"/>
</dbReference>
<accession>A0A250INK6</accession>
<dbReference type="Gene3D" id="1.20.1640.10">
    <property type="entry name" value="Multidrug efflux transporter AcrB transmembrane domain"/>
    <property type="match status" value="2"/>
</dbReference>
<feature type="transmembrane region" description="Helical" evidence="10">
    <location>
        <begin position="865"/>
        <end position="883"/>
    </location>
</feature>
<keyword evidence="7 10" id="KW-1133">Transmembrane helix</keyword>
<protein>
    <submittedName>
        <fullName evidence="11">Multidrug efflux RND transporter permease subunit</fullName>
    </submittedName>
</protein>
<dbReference type="SUPFAM" id="SSF82714">
    <property type="entry name" value="Multidrug efflux transporter AcrB TolC docking domain, DN and DC subdomains"/>
    <property type="match status" value="2"/>
</dbReference>
<feature type="transmembrane region" description="Helical" evidence="10">
    <location>
        <begin position="439"/>
        <end position="459"/>
    </location>
</feature>
<comment type="subcellular location">
    <subcellularLocation>
        <location evidence="1">Cell inner membrane</location>
        <topology evidence="1">Multi-pass membrane protein</topology>
    </subcellularLocation>
</comment>
<dbReference type="AlphaFoldDB" id="A0A250INK6"/>
<dbReference type="Gene3D" id="3.30.2090.10">
    <property type="entry name" value="Multidrug efflux transporter AcrB TolC docking domain, DN and DC subdomains"/>
    <property type="match status" value="2"/>
</dbReference>
<sequence length="1049" mass="113198">MVNFFIRRPVFAAVISILLTLVGAIAIPTLPIAQYPELAPPQVTVTATYVGASAEVVESAVTIPLEQELNGVEGMRYISSTSSNDGTSSITITFEPTRDIEVATVDVQNRVGRAAARLPSQVNQTGIVVNKGANQLLISFGLFSPDARFDSVFISNYADVNLKDAIKRVRGVSDVRLFGERKFSMRLWLDPTELARRKLTPQDVARALQEQNLQVAAGQVGQPPSSDDQAYQLAVSAIGRLVEPSEFDEIVVQRSPDGRLVRVKDVGHAQMGAENYNQRLRFNGSPALGLGINQLPTANALEVRDAVVQEMERLAQQFPAGLEYRASTDTTLAVRASINEVLKTLVEAIALVILVIFLFLHGWRSVLITALTLPVSLVGTFAFVKLFGFSINTLTLFGLTLATGLVVDDAIVVIENIERLMVEKGLSARAAAREGMKEVAGAVVAISIVLVAVFVPVALFPGTTGIIYRQFALTIAASVGLSTVCALTLTPALSALLLKHHHGPKWIVFRKVDQVLDGTKRVYGGMLRRLLRHPIAVLLVFIAFLGATVALFRMVPTGFIPDDDQGYFIISVQGPEGMPLVRTEKVIQEVEEIVRAQPETRVVFVLVGSALGNNGPNLAQVWVNLQPWEQRKGEEHSVAAMVERLRGPLAQLGGARVVPLLPPAIRGVGTVGGFQFMVEDTSGGRELSELATAAQDLVGTSSEDSRVRGIFTSFTADTPQLKVEVDRQKAKSLGVPIEQIFGTLQFYMGSQYVNDFNYASRTYRVYLQAEQQFRDTPQDIGAFYVRSDSGEMIPLESLVKVTPTTSAQVIRRYNLFRSAELNGQAAPGVSSGQAMAAMEELAARVLPQGTGAEWSGLSLEQKESGGQTLVIFGLGLLFVFLVLSAQYESFTLPLVVILSVPLAVLGALGLQVMRGLSNDVFCQVGLIMLVGLASKNAILIVEFAEQLREQGRSAVEAAIEASEVRLRPILMTSIAFLLGVVPLMLAKGAGAAARNSLGTAVFGGMLVSTVVNLVFIPGLYVLMQKLRGESKRSRDEEDGEEGLPAVHSP</sequence>
<evidence type="ECO:0000256" key="2">
    <source>
        <dbReference type="ARBA" id="ARBA00010942"/>
    </source>
</evidence>
<feature type="transmembrane region" description="Helical" evidence="10">
    <location>
        <begin position="890"/>
        <end position="912"/>
    </location>
</feature>
<evidence type="ECO:0000256" key="1">
    <source>
        <dbReference type="ARBA" id="ARBA00004429"/>
    </source>
</evidence>
<evidence type="ECO:0000256" key="10">
    <source>
        <dbReference type="SAM" id="Phobius"/>
    </source>
</evidence>
<dbReference type="GO" id="GO:0042910">
    <property type="term" value="F:xenobiotic transmembrane transporter activity"/>
    <property type="evidence" value="ECO:0007669"/>
    <property type="project" value="TreeGrafter"/>
</dbReference>
<evidence type="ECO:0000256" key="8">
    <source>
        <dbReference type="ARBA" id="ARBA00023136"/>
    </source>
</evidence>
<dbReference type="RefSeq" id="WP_095981384.1">
    <property type="nucleotide sequence ID" value="NZ_CP022163.1"/>
</dbReference>
<dbReference type="SUPFAM" id="SSF82866">
    <property type="entry name" value="Multidrug efflux transporter AcrB transmembrane domain"/>
    <property type="match status" value="2"/>
</dbReference>
<feature type="transmembrane region" description="Helical" evidence="10">
    <location>
        <begin position="367"/>
        <end position="388"/>
    </location>
</feature>
<dbReference type="InterPro" id="IPR027463">
    <property type="entry name" value="AcrB_DN_DC_subdom"/>
</dbReference>
<reference evidence="11 12" key="1">
    <citation type="submission" date="2017-06" db="EMBL/GenBank/DDBJ databases">
        <authorList>
            <person name="Kim H.J."/>
            <person name="Triplett B.A."/>
        </authorList>
    </citation>
    <scope>NUCLEOTIDE SEQUENCE [LARGE SCALE GENOMIC DNA]</scope>
    <source>
        <strain evidence="11 12">DSM 14713</strain>
    </source>
</reference>
<evidence type="ECO:0000256" key="4">
    <source>
        <dbReference type="ARBA" id="ARBA00022475"/>
    </source>
</evidence>
<keyword evidence="5" id="KW-0997">Cell inner membrane</keyword>
<dbReference type="InterPro" id="IPR001036">
    <property type="entry name" value="Acrflvin-R"/>
</dbReference>
<dbReference type="FunFam" id="3.30.70.1430:FF:000001">
    <property type="entry name" value="Efflux pump membrane transporter"/>
    <property type="match status" value="1"/>
</dbReference>
<feature type="transmembrane region" description="Helical" evidence="10">
    <location>
        <begin position="964"/>
        <end position="985"/>
    </location>
</feature>
<dbReference type="KEGG" id="mbd:MEBOL_006817"/>
<dbReference type="PANTHER" id="PTHR32063:SF11">
    <property type="entry name" value="CATION OR DRUG EFFLUX SYSTEM PROTEIN"/>
    <property type="match status" value="1"/>
</dbReference>
<dbReference type="GO" id="GO:0009636">
    <property type="term" value="P:response to toxic substance"/>
    <property type="evidence" value="ECO:0007669"/>
    <property type="project" value="UniProtKB-ARBA"/>
</dbReference>
<dbReference type="Gene3D" id="3.30.70.1440">
    <property type="entry name" value="Multidrug efflux transporter AcrB pore domain"/>
    <property type="match status" value="1"/>
</dbReference>
<dbReference type="FunFam" id="1.20.1640.10:FF:000001">
    <property type="entry name" value="Efflux pump membrane transporter"/>
    <property type="match status" value="1"/>
</dbReference>
<evidence type="ECO:0000256" key="6">
    <source>
        <dbReference type="ARBA" id="ARBA00022692"/>
    </source>
</evidence>
<evidence type="ECO:0000313" key="11">
    <source>
        <dbReference type="EMBL" id="ATB33325.1"/>
    </source>
</evidence>